<feature type="region of interest" description="Disordered" evidence="1">
    <location>
        <begin position="40"/>
        <end position="69"/>
    </location>
</feature>
<dbReference type="EMBL" id="CP030057">
    <property type="protein sequence ID" value="QOZ63393.1"/>
    <property type="molecule type" value="Genomic_DNA"/>
</dbReference>
<reference evidence="2 3" key="1">
    <citation type="submission" date="2018-06" db="EMBL/GenBank/DDBJ databases">
        <title>Comparative genomics of rhizobia nodulating Arachis hypogaea in China.</title>
        <authorList>
            <person name="Li Y."/>
        </authorList>
    </citation>
    <scope>NUCLEOTIDE SEQUENCE [LARGE SCALE GENOMIC DNA]</scope>
    <source>
        <strain evidence="2 3">CCBAU 51658</strain>
    </source>
</reference>
<sequence>MAVRYYDWITHHARRAPGKVAAIDLASERRLSYAGCPNLAPSHSSAHAASTRNSLPFDQKRPSRGRFLF</sequence>
<accession>A0ABX6UR89</accession>
<proteinExistence type="predicted"/>
<keyword evidence="3" id="KW-1185">Reference proteome</keyword>
<dbReference type="Proteomes" id="UP000593880">
    <property type="component" value="Chromosome"/>
</dbReference>
<evidence type="ECO:0000256" key="1">
    <source>
        <dbReference type="SAM" id="MobiDB-lite"/>
    </source>
</evidence>
<organism evidence="2 3">
    <name type="scientific">Bradyrhizobium guangdongense</name>
    <dbReference type="NCBI Taxonomy" id="1325090"/>
    <lineage>
        <taxon>Bacteria</taxon>
        <taxon>Pseudomonadati</taxon>
        <taxon>Pseudomonadota</taxon>
        <taxon>Alphaproteobacteria</taxon>
        <taxon>Hyphomicrobiales</taxon>
        <taxon>Nitrobacteraceae</taxon>
        <taxon>Bradyrhizobium</taxon>
    </lineage>
</organism>
<gene>
    <name evidence="2" type="ORF">XH86_35180</name>
</gene>
<feature type="compositionally biased region" description="Low complexity" evidence="1">
    <location>
        <begin position="40"/>
        <end position="50"/>
    </location>
</feature>
<evidence type="ECO:0000313" key="3">
    <source>
        <dbReference type="Proteomes" id="UP000593880"/>
    </source>
</evidence>
<evidence type="ECO:0000313" key="2">
    <source>
        <dbReference type="EMBL" id="QOZ63393.1"/>
    </source>
</evidence>
<name>A0ABX6UR89_9BRAD</name>
<protein>
    <submittedName>
        <fullName evidence="2">Uncharacterized protein</fullName>
    </submittedName>
</protein>